<evidence type="ECO:0000313" key="7">
    <source>
        <dbReference type="Proteomes" id="UP001314796"/>
    </source>
</evidence>
<comment type="caution">
    <text evidence="6">The sequence shown here is derived from an EMBL/GenBank/DDBJ whole genome shotgun (WGS) entry which is preliminary data.</text>
</comment>
<protein>
    <submittedName>
        <fullName evidence="6">Phosphopentomutase</fullName>
    </submittedName>
</protein>
<dbReference type="Gene3D" id="3.40.720.10">
    <property type="entry name" value="Alkaline Phosphatase, subunit A"/>
    <property type="match status" value="1"/>
</dbReference>
<name>A0ABS2NSJ5_9FIRM</name>
<dbReference type="InterPro" id="IPR006124">
    <property type="entry name" value="Metalloenzyme"/>
</dbReference>
<keyword evidence="2" id="KW-0479">Metal-binding</keyword>
<feature type="domain" description="Metalloenzyme" evidence="5">
    <location>
        <begin position="1"/>
        <end position="289"/>
    </location>
</feature>
<evidence type="ECO:0000256" key="4">
    <source>
        <dbReference type="ARBA" id="ARBA00023235"/>
    </source>
</evidence>
<dbReference type="EMBL" id="JAFBEE010000020">
    <property type="protein sequence ID" value="MBM7615934.1"/>
    <property type="molecule type" value="Genomic_DNA"/>
</dbReference>
<evidence type="ECO:0000256" key="3">
    <source>
        <dbReference type="ARBA" id="ARBA00023211"/>
    </source>
</evidence>
<accession>A0ABS2NSJ5</accession>
<keyword evidence="7" id="KW-1185">Reference proteome</keyword>
<dbReference type="InterPro" id="IPR010045">
    <property type="entry name" value="DeoB"/>
</dbReference>
<evidence type="ECO:0000256" key="2">
    <source>
        <dbReference type="ARBA" id="ARBA00022723"/>
    </source>
</evidence>
<evidence type="ECO:0000256" key="1">
    <source>
        <dbReference type="ARBA" id="ARBA00010373"/>
    </source>
</evidence>
<evidence type="ECO:0000313" key="6">
    <source>
        <dbReference type="EMBL" id="MBM7615934.1"/>
    </source>
</evidence>
<evidence type="ECO:0000259" key="5">
    <source>
        <dbReference type="Pfam" id="PF01676"/>
    </source>
</evidence>
<dbReference type="Proteomes" id="UP001314796">
    <property type="component" value="Unassembled WGS sequence"/>
</dbReference>
<gene>
    <name evidence="6" type="ORF">JOC73_002508</name>
</gene>
<keyword evidence="3" id="KW-0464">Manganese</keyword>
<organism evidence="6 7">
    <name type="scientific">Alkaliphilus hydrothermalis</name>
    <dbReference type="NCBI Taxonomy" id="1482730"/>
    <lineage>
        <taxon>Bacteria</taxon>
        <taxon>Bacillati</taxon>
        <taxon>Bacillota</taxon>
        <taxon>Clostridia</taxon>
        <taxon>Peptostreptococcales</taxon>
        <taxon>Natronincolaceae</taxon>
        <taxon>Alkaliphilus</taxon>
    </lineage>
</organism>
<comment type="similarity">
    <text evidence="1">Belongs to the phosphopentomutase family.</text>
</comment>
<reference evidence="6 7" key="1">
    <citation type="submission" date="2021-01" db="EMBL/GenBank/DDBJ databases">
        <title>Genomic Encyclopedia of Type Strains, Phase IV (KMG-IV): sequencing the most valuable type-strain genomes for metagenomic binning, comparative biology and taxonomic classification.</title>
        <authorList>
            <person name="Goeker M."/>
        </authorList>
    </citation>
    <scope>NUCLEOTIDE SEQUENCE [LARGE SCALE GENOMIC DNA]</scope>
    <source>
        <strain evidence="6 7">DSM 25890</strain>
    </source>
</reference>
<dbReference type="InterPro" id="IPR017850">
    <property type="entry name" value="Alkaline_phosphatase_core_sf"/>
</dbReference>
<keyword evidence="4" id="KW-0413">Isomerase</keyword>
<dbReference type="SUPFAM" id="SSF53649">
    <property type="entry name" value="Alkaline phosphatase-like"/>
    <property type="match status" value="1"/>
</dbReference>
<dbReference type="PANTHER" id="PTHR21110">
    <property type="entry name" value="PHOSPHOPENTOMUTASE"/>
    <property type="match status" value="1"/>
</dbReference>
<sequence length="294" mass="32432">MNILLLFIDGFGIGGDDGETNPFIDAKTPNLDKIRENHIVVPTDATLGVEGIPQSASGQTTLLTGINGPKALGHHLNGFPTPTLKKILMEHSVFKQLKDKGYKVTNANAYTTEYLTYMGKIKGVKWGISATTVATMAADIPFRVEEELINKKAVYQDIINEVMIHEWQIPAESLTPHEAGGILAKIVADHHFTLFEYFQTDIAGHRQNKEKAIEIIERLDQFIGGILDKINLEETLVIITSDHGNIEDLSIKTHTMNPVPTMLVGKSAEVIKDDIKDLTDITPAIVKVLEKSQD</sequence>
<dbReference type="Pfam" id="PF01676">
    <property type="entry name" value="Metalloenzyme"/>
    <property type="match status" value="1"/>
</dbReference>
<dbReference type="PANTHER" id="PTHR21110:SF0">
    <property type="entry name" value="PHOSPHOPENTOMUTASE"/>
    <property type="match status" value="1"/>
</dbReference>
<dbReference type="RefSeq" id="WP_204403671.1">
    <property type="nucleotide sequence ID" value="NZ_JAFBEE010000020.1"/>
</dbReference>
<proteinExistence type="inferred from homology"/>